<sequence length="225" mass="25879">MPPRRIRGSLRGHEDIEDNMDVPLVNLGNQRERRQRRPNPNVQNDKTAPAPTPAPDMAIVLMMMAQVMKGQQAMILEQIQIQTERQPETGPGMILKGLRRCTCQHSMEAQTLNKRRNVLIEGISVVEYNSLFSALGQYVQAIMEDDYLKMFGFEEVLRPGIRKLLSAVESENYYEVYRRSIRIEFEMAQSGEGPQSKKQRSLRTRQIETNSLAHRTNVTLQQLKP</sequence>
<gene>
    <name evidence="1" type="ORF">M9H77_12666</name>
</gene>
<evidence type="ECO:0000313" key="2">
    <source>
        <dbReference type="Proteomes" id="UP001060085"/>
    </source>
</evidence>
<organism evidence="1 2">
    <name type="scientific">Catharanthus roseus</name>
    <name type="common">Madagascar periwinkle</name>
    <name type="synonym">Vinca rosea</name>
    <dbReference type="NCBI Taxonomy" id="4058"/>
    <lineage>
        <taxon>Eukaryota</taxon>
        <taxon>Viridiplantae</taxon>
        <taxon>Streptophyta</taxon>
        <taxon>Embryophyta</taxon>
        <taxon>Tracheophyta</taxon>
        <taxon>Spermatophyta</taxon>
        <taxon>Magnoliopsida</taxon>
        <taxon>eudicotyledons</taxon>
        <taxon>Gunneridae</taxon>
        <taxon>Pentapetalae</taxon>
        <taxon>asterids</taxon>
        <taxon>lamiids</taxon>
        <taxon>Gentianales</taxon>
        <taxon>Apocynaceae</taxon>
        <taxon>Rauvolfioideae</taxon>
        <taxon>Vinceae</taxon>
        <taxon>Catharanthinae</taxon>
        <taxon>Catharanthus</taxon>
    </lineage>
</organism>
<keyword evidence="2" id="KW-1185">Reference proteome</keyword>
<evidence type="ECO:0000313" key="1">
    <source>
        <dbReference type="EMBL" id="KAI5672302.1"/>
    </source>
</evidence>
<accession>A0ACC0BI42</accession>
<dbReference type="EMBL" id="CM044703">
    <property type="protein sequence ID" value="KAI5672302.1"/>
    <property type="molecule type" value="Genomic_DNA"/>
</dbReference>
<comment type="caution">
    <text evidence="1">The sequence shown here is derived from an EMBL/GenBank/DDBJ whole genome shotgun (WGS) entry which is preliminary data.</text>
</comment>
<proteinExistence type="predicted"/>
<protein>
    <submittedName>
        <fullName evidence="1">Uncharacterized protein</fullName>
    </submittedName>
</protein>
<dbReference type="Proteomes" id="UP001060085">
    <property type="component" value="Linkage Group LG03"/>
</dbReference>
<reference evidence="2" key="1">
    <citation type="journal article" date="2023" name="Nat. Plants">
        <title>Single-cell RNA sequencing provides a high-resolution roadmap for understanding the multicellular compartmentation of specialized metabolism.</title>
        <authorList>
            <person name="Sun S."/>
            <person name="Shen X."/>
            <person name="Li Y."/>
            <person name="Li Y."/>
            <person name="Wang S."/>
            <person name="Li R."/>
            <person name="Zhang H."/>
            <person name="Shen G."/>
            <person name="Guo B."/>
            <person name="Wei J."/>
            <person name="Xu J."/>
            <person name="St-Pierre B."/>
            <person name="Chen S."/>
            <person name="Sun C."/>
        </authorList>
    </citation>
    <scope>NUCLEOTIDE SEQUENCE [LARGE SCALE GENOMIC DNA]</scope>
</reference>
<name>A0ACC0BI42_CATRO</name>